<evidence type="ECO:0000313" key="2">
    <source>
        <dbReference type="Proteomes" id="UP000282378"/>
    </source>
</evidence>
<reference evidence="1 2" key="1">
    <citation type="submission" date="2018-08" db="EMBL/GenBank/DDBJ databases">
        <title>Recombination of ecologically and evolutionarily significant loci maintains genetic cohesion in the Pseudomonas syringae species complex.</title>
        <authorList>
            <person name="Dillon M."/>
            <person name="Thakur S."/>
            <person name="Almeida R.N.D."/>
            <person name="Weir B.S."/>
            <person name="Guttman D.S."/>
        </authorList>
    </citation>
    <scope>NUCLEOTIDE SEQUENCE [LARGE SCALE GENOMIC DNA]</scope>
    <source>
        <strain evidence="1 2">88_10</strain>
    </source>
</reference>
<evidence type="ECO:0000313" key="1">
    <source>
        <dbReference type="EMBL" id="RML62553.1"/>
    </source>
</evidence>
<dbReference type="EMBL" id="RBNL01002912">
    <property type="protein sequence ID" value="RML62553.1"/>
    <property type="molecule type" value="Genomic_DNA"/>
</dbReference>
<sequence length="35" mass="3996">MVGIPDELWVLVLLPATMVLGRVVQTHRLRRPTEV</sequence>
<name>A0A3M2XFI8_PSEYM</name>
<proteinExistence type="predicted"/>
<organism evidence="1 2">
    <name type="scientific">Pseudomonas syringae pv. maculicola</name>
    <dbReference type="NCBI Taxonomy" id="59511"/>
    <lineage>
        <taxon>Bacteria</taxon>
        <taxon>Pseudomonadati</taxon>
        <taxon>Pseudomonadota</taxon>
        <taxon>Gammaproteobacteria</taxon>
        <taxon>Pseudomonadales</taxon>
        <taxon>Pseudomonadaceae</taxon>
        <taxon>Pseudomonas</taxon>
    </lineage>
</organism>
<protein>
    <submittedName>
        <fullName evidence="1">Membrane protein</fullName>
    </submittedName>
</protein>
<comment type="caution">
    <text evidence="1">The sequence shown here is derived from an EMBL/GenBank/DDBJ whole genome shotgun (WGS) entry which is preliminary data.</text>
</comment>
<gene>
    <name evidence="1" type="ORF">APX70_07463</name>
</gene>
<dbReference type="Proteomes" id="UP000282378">
    <property type="component" value="Unassembled WGS sequence"/>
</dbReference>
<accession>A0A3M2XFI8</accession>
<dbReference type="AlphaFoldDB" id="A0A3M2XFI8"/>